<dbReference type="OrthoDB" id="4062651at2759"/>
<reference evidence="2 3" key="1">
    <citation type="journal article" date="2017" name="Mol. Biol. Evol.">
        <title>The 4-celled Tetrabaena socialis nuclear genome reveals the essential components for genetic control of cell number at the origin of multicellularity in the volvocine lineage.</title>
        <authorList>
            <person name="Featherston J."/>
            <person name="Arakaki Y."/>
            <person name="Hanschen E.R."/>
            <person name="Ferris P.J."/>
            <person name="Michod R.E."/>
            <person name="Olson B.J.S.C."/>
            <person name="Nozaki H."/>
            <person name="Durand P.M."/>
        </authorList>
    </citation>
    <scope>NUCLEOTIDE SEQUENCE [LARGE SCALE GENOMIC DNA]</scope>
    <source>
        <strain evidence="2 3">NIES-571</strain>
    </source>
</reference>
<dbReference type="SUPFAM" id="SSF56112">
    <property type="entry name" value="Protein kinase-like (PK-like)"/>
    <property type="match status" value="1"/>
</dbReference>
<keyword evidence="3" id="KW-1185">Reference proteome</keyword>
<evidence type="ECO:0000313" key="2">
    <source>
        <dbReference type="EMBL" id="PNH10412.1"/>
    </source>
</evidence>
<organism evidence="2 3">
    <name type="scientific">Tetrabaena socialis</name>
    <dbReference type="NCBI Taxonomy" id="47790"/>
    <lineage>
        <taxon>Eukaryota</taxon>
        <taxon>Viridiplantae</taxon>
        <taxon>Chlorophyta</taxon>
        <taxon>core chlorophytes</taxon>
        <taxon>Chlorophyceae</taxon>
        <taxon>CS clade</taxon>
        <taxon>Chlamydomonadales</taxon>
        <taxon>Tetrabaenaceae</taxon>
        <taxon>Tetrabaena</taxon>
    </lineage>
</organism>
<proteinExistence type="predicted"/>
<dbReference type="PROSITE" id="PS50011">
    <property type="entry name" value="PROTEIN_KINASE_DOM"/>
    <property type="match status" value="1"/>
</dbReference>
<dbReference type="InterPro" id="IPR000719">
    <property type="entry name" value="Prot_kinase_dom"/>
</dbReference>
<dbReference type="GO" id="GO:0005524">
    <property type="term" value="F:ATP binding"/>
    <property type="evidence" value="ECO:0007669"/>
    <property type="project" value="InterPro"/>
</dbReference>
<dbReference type="GO" id="GO:0004672">
    <property type="term" value="F:protein kinase activity"/>
    <property type="evidence" value="ECO:0007669"/>
    <property type="project" value="InterPro"/>
</dbReference>
<name>A0A2J8AD22_9CHLO</name>
<dbReference type="InterPro" id="IPR001245">
    <property type="entry name" value="Ser-Thr/Tyr_kinase_cat_dom"/>
</dbReference>
<dbReference type="AlphaFoldDB" id="A0A2J8AD22"/>
<dbReference type="Proteomes" id="UP000236333">
    <property type="component" value="Unassembled WGS sequence"/>
</dbReference>
<evidence type="ECO:0000313" key="3">
    <source>
        <dbReference type="Proteomes" id="UP000236333"/>
    </source>
</evidence>
<dbReference type="EMBL" id="PGGS01000057">
    <property type="protein sequence ID" value="PNH10412.1"/>
    <property type="molecule type" value="Genomic_DNA"/>
</dbReference>
<comment type="caution">
    <text evidence="2">The sequence shown here is derived from an EMBL/GenBank/DDBJ whole genome shotgun (WGS) entry which is preliminary data.</text>
</comment>
<protein>
    <recommendedName>
        <fullName evidence="1">Protein kinase domain-containing protein</fullName>
    </recommendedName>
</protein>
<evidence type="ECO:0000259" key="1">
    <source>
        <dbReference type="PROSITE" id="PS50011"/>
    </source>
</evidence>
<dbReference type="Pfam" id="PF07714">
    <property type="entry name" value="PK_Tyr_Ser-Thr"/>
    <property type="match status" value="1"/>
</dbReference>
<feature type="domain" description="Protein kinase" evidence="1">
    <location>
        <begin position="1"/>
        <end position="208"/>
    </location>
</feature>
<gene>
    <name evidence="2" type="ORF">TSOC_002872</name>
</gene>
<dbReference type="InterPro" id="IPR011009">
    <property type="entry name" value="Kinase-like_dom_sf"/>
</dbReference>
<accession>A0A2J8AD22</accession>
<dbReference type="Gene3D" id="1.10.510.10">
    <property type="entry name" value="Transferase(Phosphotransferase) domain 1"/>
    <property type="match status" value="1"/>
</dbReference>
<sequence length="228" mass="24194">MRRRMQGSLLGENAEYVVEVKGPGSVIGEMGLGLGDSSSSPSHRVSARARGHVTVVKLTEENFFKALLQMYGGQGGGGGSTVSGLTASSVSEALGSPTPHCPGQVISAGHLSAKADVWSFGLMLLELFYGCTMQTIRSLHDTVQCGLRQGGPLAAGLPQARSIEETVIEEMFKSPYLSYARMAAACLRADPRSRPTFDELAAFLQVILSIDQGIVGLYQLCAGDRVWL</sequence>